<name>A0A5C8V213_9FLAO</name>
<evidence type="ECO:0000256" key="9">
    <source>
        <dbReference type="ARBA" id="ARBA00023144"/>
    </source>
</evidence>
<protein>
    <recommendedName>
        <fullName evidence="11">Galactokinase</fullName>
        <ecNumber evidence="11">2.7.1.6</ecNumber>
    </recommendedName>
</protein>
<keyword evidence="9" id="KW-0299">Galactose metabolism</keyword>
<keyword evidence="7" id="KW-0067">ATP-binding</keyword>
<dbReference type="AlphaFoldDB" id="A0A5C8V213"/>
<dbReference type="InterPro" id="IPR014721">
    <property type="entry name" value="Ribsml_uS5_D2-typ_fold_subgr"/>
</dbReference>
<dbReference type="GO" id="GO:0006012">
    <property type="term" value="P:galactose metabolic process"/>
    <property type="evidence" value="ECO:0007669"/>
    <property type="project" value="UniProtKB-UniRule"/>
</dbReference>
<dbReference type="InterPro" id="IPR000705">
    <property type="entry name" value="Galactokinase"/>
</dbReference>
<evidence type="ECO:0000256" key="5">
    <source>
        <dbReference type="ARBA" id="ARBA00022741"/>
    </source>
</evidence>
<evidence type="ECO:0000256" key="7">
    <source>
        <dbReference type="ARBA" id="ARBA00022840"/>
    </source>
</evidence>
<evidence type="ECO:0000259" key="12">
    <source>
        <dbReference type="Pfam" id="PF00288"/>
    </source>
</evidence>
<keyword evidence="3 15" id="KW-0808">Transferase</keyword>
<evidence type="ECO:0000256" key="3">
    <source>
        <dbReference type="ARBA" id="ARBA00022679"/>
    </source>
</evidence>
<evidence type="ECO:0000256" key="11">
    <source>
        <dbReference type="NCBIfam" id="TIGR00131"/>
    </source>
</evidence>
<dbReference type="InterPro" id="IPR019741">
    <property type="entry name" value="Galactokinase_CS"/>
</dbReference>
<evidence type="ECO:0000256" key="1">
    <source>
        <dbReference type="ARBA" id="ARBA00006566"/>
    </source>
</evidence>
<evidence type="ECO:0000256" key="8">
    <source>
        <dbReference type="ARBA" id="ARBA00022842"/>
    </source>
</evidence>
<dbReference type="PROSITE" id="PS00106">
    <property type="entry name" value="GALACTOKINASE"/>
    <property type="match status" value="1"/>
</dbReference>
<dbReference type="InterPro" id="IPR006206">
    <property type="entry name" value="Mevalonate/galactokinase"/>
</dbReference>
<keyword evidence="10" id="KW-0119">Carbohydrate metabolism</keyword>
<dbReference type="Proteomes" id="UP000321456">
    <property type="component" value="Unassembled WGS sequence"/>
</dbReference>
<evidence type="ECO:0000313" key="16">
    <source>
        <dbReference type="Proteomes" id="UP000321456"/>
    </source>
</evidence>
<dbReference type="PRINTS" id="PR00473">
    <property type="entry name" value="GALCTOKINASE"/>
</dbReference>
<keyword evidence="16" id="KW-1185">Reference proteome</keyword>
<evidence type="ECO:0000313" key="15">
    <source>
        <dbReference type="EMBL" id="TXN34935.1"/>
    </source>
</evidence>
<evidence type="ECO:0000259" key="14">
    <source>
        <dbReference type="Pfam" id="PF10509"/>
    </source>
</evidence>
<dbReference type="NCBIfam" id="TIGR00131">
    <property type="entry name" value="gal_kin"/>
    <property type="match status" value="1"/>
</dbReference>
<dbReference type="InterPro" id="IPR019539">
    <property type="entry name" value="GalKase_N"/>
</dbReference>
<dbReference type="Pfam" id="PF10509">
    <property type="entry name" value="GalKase_gal_bdg"/>
    <property type="match status" value="1"/>
</dbReference>
<dbReference type="Gene3D" id="3.30.230.10">
    <property type="match status" value="1"/>
</dbReference>
<dbReference type="FunFam" id="3.30.70.890:FF:000001">
    <property type="entry name" value="Galactokinase"/>
    <property type="match status" value="1"/>
</dbReference>
<feature type="domain" description="GHMP kinase C-terminal" evidence="13">
    <location>
        <begin position="282"/>
        <end position="358"/>
    </location>
</feature>
<dbReference type="Gene3D" id="3.30.70.890">
    <property type="entry name" value="GHMP kinase, C-terminal domain"/>
    <property type="match status" value="1"/>
</dbReference>
<dbReference type="Pfam" id="PF00288">
    <property type="entry name" value="GHMP_kinases_N"/>
    <property type="match status" value="1"/>
</dbReference>
<keyword evidence="4" id="KW-0479">Metal-binding</keyword>
<dbReference type="SUPFAM" id="SSF55060">
    <property type="entry name" value="GHMP Kinase, C-terminal domain"/>
    <property type="match status" value="1"/>
</dbReference>
<reference evidence="15 16" key="1">
    <citation type="submission" date="2019-08" db="EMBL/GenBank/DDBJ databases">
        <title>Professor.</title>
        <authorList>
            <person name="Park J.S."/>
        </authorList>
    </citation>
    <scope>NUCLEOTIDE SEQUENCE [LARGE SCALE GENOMIC DNA]</scope>
    <source>
        <strain evidence="15 16">176CP5-101</strain>
    </source>
</reference>
<evidence type="ECO:0000256" key="2">
    <source>
        <dbReference type="ARBA" id="ARBA00022490"/>
    </source>
</evidence>
<dbReference type="InterPro" id="IPR020568">
    <property type="entry name" value="Ribosomal_Su5_D2-typ_SF"/>
</dbReference>
<dbReference type="EC" id="2.7.1.6" evidence="11"/>
<keyword evidence="6 15" id="KW-0418">Kinase</keyword>
<proteinExistence type="inferred from homology"/>
<accession>A0A5C8V213</accession>
<dbReference type="GO" id="GO:0004335">
    <property type="term" value="F:galactokinase activity"/>
    <property type="evidence" value="ECO:0007669"/>
    <property type="project" value="UniProtKB-UniRule"/>
</dbReference>
<sequence length="384" mass="43102">MKSVTDKRSFKTTFHRDDVIIESPGRINIIGEHLDYNGGQVLPAAINLKVRLSFKKNGTSRCNCYSKSYKDYFEIDLNKVEISEKEWHNYFLGVVHFIEQAYPNKIQGFDCTVESELPIGSGVSSSAALECGIAKGLDILFSIGLSDDEIITIAREAEHHFVGTKCGIMDQFAVVRGKKGKFIRLDCTDLSFEYIPANIEPYSIVLLNTNVSHNLATSEYNLRRQECDSGFKAIQEKYPKYHVLARVPEEVVREFKSKLASKTLNRLLYVVQENARTISASKALENGNLKMFGQQLFESHEGLKNLYQVSCDELDFLVDFAYEYEGVIGARMMGGGFGGCTINLVHKDRIDSFIEESSSAFYSKFNTSLSPFTVAIGDGVKQVN</sequence>
<dbReference type="PRINTS" id="PR00959">
    <property type="entry name" value="MEVGALKINASE"/>
</dbReference>
<dbReference type="PIRSF" id="PIRSF000530">
    <property type="entry name" value="Galactokinase"/>
    <property type="match status" value="1"/>
</dbReference>
<evidence type="ECO:0000259" key="13">
    <source>
        <dbReference type="Pfam" id="PF08544"/>
    </source>
</evidence>
<keyword evidence="5" id="KW-0547">Nucleotide-binding</keyword>
<evidence type="ECO:0000256" key="10">
    <source>
        <dbReference type="ARBA" id="ARBA00023277"/>
    </source>
</evidence>
<evidence type="ECO:0000256" key="4">
    <source>
        <dbReference type="ARBA" id="ARBA00022723"/>
    </source>
</evidence>
<dbReference type="RefSeq" id="WP_147743669.1">
    <property type="nucleotide sequence ID" value="NZ_VRUR01000002.1"/>
</dbReference>
<evidence type="ECO:0000256" key="6">
    <source>
        <dbReference type="ARBA" id="ARBA00022777"/>
    </source>
</evidence>
<dbReference type="GO" id="GO:0005829">
    <property type="term" value="C:cytosol"/>
    <property type="evidence" value="ECO:0007669"/>
    <property type="project" value="TreeGrafter"/>
</dbReference>
<dbReference type="SUPFAM" id="SSF54211">
    <property type="entry name" value="Ribosomal protein S5 domain 2-like"/>
    <property type="match status" value="1"/>
</dbReference>
<dbReference type="InterPro" id="IPR036554">
    <property type="entry name" value="GHMP_kinase_C_sf"/>
</dbReference>
<comment type="caution">
    <text evidence="15">The sequence shown here is derived from an EMBL/GenBank/DDBJ whole genome shotgun (WGS) entry which is preliminary data.</text>
</comment>
<dbReference type="GO" id="GO:0005524">
    <property type="term" value="F:ATP binding"/>
    <property type="evidence" value="ECO:0007669"/>
    <property type="project" value="UniProtKB-UniRule"/>
</dbReference>
<keyword evidence="8" id="KW-0460">Magnesium</keyword>
<keyword evidence="2" id="KW-0963">Cytoplasm</keyword>
<dbReference type="PANTHER" id="PTHR10457">
    <property type="entry name" value="MEVALONATE KINASE/GALACTOKINASE"/>
    <property type="match status" value="1"/>
</dbReference>
<feature type="domain" description="Galactokinase N-terminal" evidence="14">
    <location>
        <begin position="9"/>
        <end position="53"/>
    </location>
</feature>
<dbReference type="FunFam" id="3.30.230.10:FF:000017">
    <property type="entry name" value="Galactokinase"/>
    <property type="match status" value="1"/>
</dbReference>
<dbReference type="InterPro" id="IPR013750">
    <property type="entry name" value="GHMP_kinase_C_dom"/>
</dbReference>
<organism evidence="15 16">
    <name type="scientific">Flagellimonas hymeniacidonis</name>
    <dbReference type="NCBI Taxonomy" id="2603628"/>
    <lineage>
        <taxon>Bacteria</taxon>
        <taxon>Pseudomonadati</taxon>
        <taxon>Bacteroidota</taxon>
        <taxon>Flavobacteriia</taxon>
        <taxon>Flavobacteriales</taxon>
        <taxon>Flavobacteriaceae</taxon>
        <taxon>Flagellimonas</taxon>
    </lineage>
</organism>
<gene>
    <name evidence="15" type="primary">galK</name>
    <name evidence="15" type="ORF">FVB32_10065</name>
</gene>
<comment type="similarity">
    <text evidence="1">Belongs to the GHMP kinase family. GalK subfamily.</text>
</comment>
<dbReference type="PANTHER" id="PTHR10457:SF7">
    <property type="entry name" value="GALACTOKINASE-RELATED"/>
    <property type="match status" value="1"/>
</dbReference>
<dbReference type="EMBL" id="VRUR01000002">
    <property type="protein sequence ID" value="TXN34935.1"/>
    <property type="molecule type" value="Genomic_DNA"/>
</dbReference>
<dbReference type="InterPro" id="IPR006204">
    <property type="entry name" value="GHMP_kinase_N_dom"/>
</dbReference>
<dbReference type="GO" id="GO:0046872">
    <property type="term" value="F:metal ion binding"/>
    <property type="evidence" value="ECO:0007669"/>
    <property type="project" value="UniProtKB-KW"/>
</dbReference>
<feature type="domain" description="GHMP kinase N-terminal" evidence="12">
    <location>
        <begin position="89"/>
        <end position="177"/>
    </location>
</feature>
<dbReference type="Pfam" id="PF08544">
    <property type="entry name" value="GHMP_kinases_C"/>
    <property type="match status" value="1"/>
</dbReference>